<feature type="transmembrane region" description="Helical" evidence="1">
    <location>
        <begin position="14"/>
        <end position="34"/>
    </location>
</feature>
<evidence type="ECO:0000256" key="1">
    <source>
        <dbReference type="SAM" id="Phobius"/>
    </source>
</evidence>
<gene>
    <name evidence="2" type="ORF">FK268_19400</name>
</gene>
<keyword evidence="1" id="KW-0472">Membrane</keyword>
<feature type="transmembrane region" description="Helical" evidence="1">
    <location>
        <begin position="85"/>
        <end position="106"/>
    </location>
</feature>
<proteinExistence type="predicted"/>
<dbReference type="Proteomes" id="UP000319792">
    <property type="component" value="Unassembled WGS sequence"/>
</dbReference>
<keyword evidence="1" id="KW-0812">Transmembrane</keyword>
<comment type="caution">
    <text evidence="2">The sequence shown here is derived from an EMBL/GenBank/DDBJ whole genome shotgun (WGS) entry which is preliminary data.</text>
</comment>
<name>A0A5C5RJ41_9ACTN</name>
<keyword evidence="1" id="KW-1133">Transmembrane helix</keyword>
<organism evidence="2 3">
    <name type="scientific">Tsukamurella sputi</name>
    <dbReference type="NCBI Taxonomy" id="2591848"/>
    <lineage>
        <taxon>Bacteria</taxon>
        <taxon>Bacillati</taxon>
        <taxon>Actinomycetota</taxon>
        <taxon>Actinomycetes</taxon>
        <taxon>Mycobacteriales</taxon>
        <taxon>Tsukamurellaceae</taxon>
        <taxon>Tsukamurella</taxon>
    </lineage>
</organism>
<keyword evidence="3" id="KW-1185">Reference proteome</keyword>
<accession>A0A5C5RJ41</accession>
<evidence type="ECO:0000313" key="3">
    <source>
        <dbReference type="Proteomes" id="UP000319792"/>
    </source>
</evidence>
<protein>
    <submittedName>
        <fullName evidence="2">Uncharacterized protein</fullName>
    </submittedName>
</protein>
<dbReference type="EMBL" id="VIGV01000008">
    <property type="protein sequence ID" value="TWS22622.1"/>
    <property type="molecule type" value="Genomic_DNA"/>
</dbReference>
<reference evidence="2 3" key="1">
    <citation type="submission" date="2019-06" db="EMBL/GenBank/DDBJ databases">
        <authorList>
            <person name="Teng J.L.L."/>
            <person name="Lee H.H."/>
            <person name="Lau S.K.P."/>
            <person name="Woo P.C.Y."/>
        </authorList>
    </citation>
    <scope>NUCLEOTIDE SEQUENCE [LARGE SCALE GENOMIC DNA]</scope>
    <source>
        <strain evidence="2 3">HKU70</strain>
    </source>
</reference>
<dbReference type="AlphaFoldDB" id="A0A5C5RJ41"/>
<dbReference type="RefSeq" id="WP_146437041.1">
    <property type="nucleotide sequence ID" value="NZ_VIGV01000008.1"/>
</dbReference>
<dbReference type="OrthoDB" id="9990576at2"/>
<evidence type="ECO:0000313" key="2">
    <source>
        <dbReference type="EMBL" id="TWS22622.1"/>
    </source>
</evidence>
<sequence>MGVDEEYRRVARGFVRFGVPVAGVIGALSAWQIAHVVGRRVCGMAYGVPERISVNALGFVWTVVAVVLTIAAGVLLTPGRGRKRLIVGFLALALFVLGTVAIPLLAAGSCEGVGPAGRYPSGR</sequence>
<reference evidence="2 3" key="2">
    <citation type="submission" date="2019-08" db="EMBL/GenBank/DDBJ databases">
        <title>Tsukamurella conjunctivitidis sp. nov., Tsukamurella assacharolytica sp. nov. and Tsukamurella sputae sp. nov. isolated from patients with conjunctivitis, bacteraemia (lymphoma) and respiratory infection (sputum) in Hong Kong.</title>
        <authorList>
            <person name="Fok K.M.N."/>
            <person name="Fong J.Y.H."/>
        </authorList>
    </citation>
    <scope>NUCLEOTIDE SEQUENCE [LARGE SCALE GENOMIC DNA]</scope>
    <source>
        <strain evidence="2 3">HKU70</strain>
    </source>
</reference>
<feature type="transmembrane region" description="Helical" evidence="1">
    <location>
        <begin position="54"/>
        <end position="76"/>
    </location>
</feature>